<name>T1EXF9_HELRO</name>
<dbReference type="AlphaFoldDB" id="T1EXF9"/>
<dbReference type="GeneID" id="20201259"/>
<dbReference type="KEGG" id="hro:HELRODRAFT_165911"/>
<dbReference type="Proteomes" id="UP000015101">
    <property type="component" value="Unassembled WGS sequence"/>
</dbReference>
<dbReference type="Pfam" id="PF13855">
    <property type="entry name" value="LRR_8"/>
    <property type="match status" value="1"/>
</dbReference>
<keyword evidence="7" id="KW-1185">Reference proteome</keyword>
<dbReference type="InterPro" id="IPR020825">
    <property type="entry name" value="Phe-tRNA_synthase-like_B3/B4"/>
</dbReference>
<reference evidence="7" key="1">
    <citation type="submission" date="2012-12" db="EMBL/GenBank/DDBJ databases">
        <authorList>
            <person name="Hellsten U."/>
            <person name="Grimwood J."/>
            <person name="Chapman J.A."/>
            <person name="Shapiro H."/>
            <person name="Aerts A."/>
            <person name="Otillar R.P."/>
            <person name="Terry A.Y."/>
            <person name="Boore J.L."/>
            <person name="Simakov O."/>
            <person name="Marletaz F."/>
            <person name="Cho S.-J."/>
            <person name="Edsinger-Gonzales E."/>
            <person name="Havlak P."/>
            <person name="Kuo D.-H."/>
            <person name="Larsson T."/>
            <person name="Lv J."/>
            <person name="Arendt D."/>
            <person name="Savage R."/>
            <person name="Osoegawa K."/>
            <person name="de Jong P."/>
            <person name="Lindberg D.R."/>
            <person name="Seaver E.C."/>
            <person name="Weisblat D.A."/>
            <person name="Putnam N.H."/>
            <person name="Grigoriev I.V."/>
            <person name="Rokhsar D.S."/>
        </authorList>
    </citation>
    <scope>NUCLEOTIDE SEQUENCE</scope>
</reference>
<dbReference type="EMBL" id="AMQM01002201">
    <property type="status" value="NOT_ANNOTATED_CDS"/>
    <property type="molecule type" value="Genomic_DNA"/>
</dbReference>
<evidence type="ECO:0000313" key="5">
    <source>
        <dbReference type="EMBL" id="ESN91829.1"/>
    </source>
</evidence>
<sequence>MWKEIETAKSENRRELVLTGADVLTRIQEKGGLDELKNVFSLKQLNFLEISCAGLKSFHDKIGELTNLTNLVLRNNKFVYLPSTLGLLSKLKFLDVSNNCLTSLPNELSNLKELHTLNANCNQLTEFINISSLTNLHELNLSHNSLTELPEGVNSRELGSLMTLTANDNKIAMIPDDLSKLPNLKTLDLSNNLLDSLPAEMADCGKLKDFKCTGNNLKDKRLLKLVNQCSTKAILDYLKTQKQKNNPNAKKEDKTKKTNKEKGGKAEQEVEVKNSIKILHVDINGSTLVKIMPQALSVRPHMVCCIVRNLNFSKSNSSMKRFIALQTRLHDETCAKRQLATIATHDLEKIKFPLIYDAREPVSIKIQPLNKLKEVTANVLVMRLRKEAEELRKEKKRNTVSGVHKYLNLLKDQLYPCVLDDSSRVISFPPIVNSNVSKVTKSTRHIFIEVTGSHNLDVCKKVMDQLLINLMKMGIGQEEEVIIEKEVDSMTKDMESHHITSTASGDAKNESEEKESPSSECKIEDEGKDEDFEDDHQQPDDNSPKILIVEQVKVVDNLNNLKVVYPSRVDLQPDHTFKVIRNSE</sequence>
<dbReference type="CTD" id="20201259"/>
<dbReference type="PANTHER" id="PTHR10947">
    <property type="entry name" value="PHENYLALANYL-TRNA SYNTHETASE BETA CHAIN AND LEUCINE-RICH REPEAT-CONTAINING PROTEIN 47"/>
    <property type="match status" value="1"/>
</dbReference>
<dbReference type="GO" id="GO:0006432">
    <property type="term" value="P:phenylalanyl-tRNA aminoacylation"/>
    <property type="evidence" value="ECO:0007669"/>
    <property type="project" value="InterPro"/>
</dbReference>
<dbReference type="OMA" id="YDVKPPT"/>
<dbReference type="PANTHER" id="PTHR10947:SF3">
    <property type="entry name" value="LEUCINE-RICH REPEAT-CONTAINING PROTEIN 47"/>
    <property type="match status" value="1"/>
</dbReference>
<keyword evidence="2" id="KW-0677">Repeat</keyword>
<dbReference type="PRINTS" id="PR00019">
    <property type="entry name" value="LEURICHRPT"/>
</dbReference>
<dbReference type="STRING" id="6412.T1EXF9"/>
<proteinExistence type="predicted"/>
<reference evidence="5 7" key="2">
    <citation type="journal article" date="2013" name="Nature">
        <title>Insights into bilaterian evolution from three spiralian genomes.</title>
        <authorList>
            <person name="Simakov O."/>
            <person name="Marletaz F."/>
            <person name="Cho S.J."/>
            <person name="Edsinger-Gonzales E."/>
            <person name="Havlak P."/>
            <person name="Hellsten U."/>
            <person name="Kuo D.H."/>
            <person name="Larsson T."/>
            <person name="Lv J."/>
            <person name="Arendt D."/>
            <person name="Savage R."/>
            <person name="Osoegawa K."/>
            <person name="de Jong P."/>
            <person name="Grimwood J."/>
            <person name="Chapman J.A."/>
            <person name="Shapiro H."/>
            <person name="Aerts A."/>
            <person name="Otillar R.P."/>
            <person name="Terry A.Y."/>
            <person name="Boore J.L."/>
            <person name="Grigoriev I.V."/>
            <person name="Lindberg D.R."/>
            <person name="Seaver E.C."/>
            <person name="Weisblat D.A."/>
            <person name="Putnam N.H."/>
            <person name="Rokhsar D.S."/>
        </authorList>
    </citation>
    <scope>NUCLEOTIDE SEQUENCE</scope>
</reference>
<dbReference type="EMBL" id="KB097700">
    <property type="protein sequence ID" value="ESN91829.1"/>
    <property type="molecule type" value="Genomic_DNA"/>
</dbReference>
<accession>T1EXF9</accession>
<dbReference type="Pfam" id="PF23598">
    <property type="entry name" value="LRR_14"/>
    <property type="match status" value="1"/>
</dbReference>
<dbReference type="InterPro" id="IPR003591">
    <property type="entry name" value="Leu-rich_rpt_typical-subtyp"/>
</dbReference>
<dbReference type="SMART" id="SM00369">
    <property type="entry name" value="LRR_TYP"/>
    <property type="match status" value="5"/>
</dbReference>
<dbReference type="PROSITE" id="PS51450">
    <property type="entry name" value="LRR"/>
    <property type="match status" value="4"/>
</dbReference>
<feature type="domain" description="B3/B4 tRNA-binding" evidence="4">
    <location>
        <begin position="298"/>
        <end position="475"/>
    </location>
</feature>
<dbReference type="HOGENOM" id="CLU_034522_0_0_1"/>
<feature type="region of interest" description="Disordered" evidence="3">
    <location>
        <begin position="491"/>
        <end position="546"/>
    </location>
</feature>
<keyword evidence="1" id="KW-0433">Leucine-rich repeat</keyword>
<feature type="region of interest" description="Disordered" evidence="3">
    <location>
        <begin position="240"/>
        <end position="268"/>
    </location>
</feature>
<dbReference type="InterPro" id="IPR001611">
    <property type="entry name" value="Leu-rich_rpt"/>
</dbReference>
<dbReference type="InterPro" id="IPR005146">
    <property type="entry name" value="B3/B4_tRNA-bd"/>
</dbReference>
<protein>
    <recommendedName>
        <fullName evidence="4">B3/B4 tRNA-binding domain-containing protein</fullName>
    </recommendedName>
</protein>
<evidence type="ECO:0000256" key="2">
    <source>
        <dbReference type="ARBA" id="ARBA00022737"/>
    </source>
</evidence>
<dbReference type="SUPFAM" id="SSF52047">
    <property type="entry name" value="RNI-like"/>
    <property type="match status" value="1"/>
</dbReference>
<dbReference type="InterPro" id="IPR032675">
    <property type="entry name" value="LRR_dom_sf"/>
</dbReference>
<evidence type="ECO:0000256" key="1">
    <source>
        <dbReference type="ARBA" id="ARBA00022614"/>
    </source>
</evidence>
<evidence type="ECO:0000313" key="7">
    <source>
        <dbReference type="Proteomes" id="UP000015101"/>
    </source>
</evidence>
<evidence type="ECO:0000256" key="3">
    <source>
        <dbReference type="SAM" id="MobiDB-lite"/>
    </source>
</evidence>
<dbReference type="OrthoDB" id="67933at2759"/>
<dbReference type="InterPro" id="IPR045060">
    <property type="entry name" value="Phe-tRNA-ligase_IIc_bsu"/>
</dbReference>
<dbReference type="RefSeq" id="XP_009030625.1">
    <property type="nucleotide sequence ID" value="XM_009032377.1"/>
</dbReference>
<dbReference type="Gene3D" id="3.50.40.10">
    <property type="entry name" value="Phenylalanyl-trna Synthetase, Chain B, domain 3"/>
    <property type="match status" value="1"/>
</dbReference>
<dbReference type="GO" id="GO:0003723">
    <property type="term" value="F:RNA binding"/>
    <property type="evidence" value="ECO:0007669"/>
    <property type="project" value="InterPro"/>
</dbReference>
<dbReference type="InterPro" id="IPR055414">
    <property type="entry name" value="LRR_R13L4/SHOC2-like"/>
</dbReference>
<evidence type="ECO:0000259" key="4">
    <source>
        <dbReference type="SMART" id="SM00873"/>
    </source>
</evidence>
<feature type="compositionally biased region" description="Basic and acidic residues" evidence="3">
    <location>
        <begin position="249"/>
        <end position="268"/>
    </location>
</feature>
<dbReference type="Gene3D" id="3.80.10.10">
    <property type="entry name" value="Ribonuclease Inhibitor"/>
    <property type="match status" value="2"/>
</dbReference>
<feature type="compositionally biased region" description="Basic and acidic residues" evidence="3">
    <location>
        <begin position="507"/>
        <end position="525"/>
    </location>
</feature>
<gene>
    <name evidence="6" type="primary">20201259</name>
    <name evidence="5" type="ORF">HELRODRAFT_165911</name>
</gene>
<dbReference type="eggNOG" id="KOG2472">
    <property type="taxonomic scope" value="Eukaryota"/>
</dbReference>
<organism evidence="6 7">
    <name type="scientific">Helobdella robusta</name>
    <name type="common">Californian leech</name>
    <dbReference type="NCBI Taxonomy" id="6412"/>
    <lineage>
        <taxon>Eukaryota</taxon>
        <taxon>Metazoa</taxon>
        <taxon>Spiralia</taxon>
        <taxon>Lophotrochozoa</taxon>
        <taxon>Annelida</taxon>
        <taxon>Clitellata</taxon>
        <taxon>Hirudinea</taxon>
        <taxon>Rhynchobdellida</taxon>
        <taxon>Glossiphoniidae</taxon>
        <taxon>Helobdella</taxon>
    </lineage>
</organism>
<dbReference type="SMART" id="SM00364">
    <property type="entry name" value="LRR_BAC"/>
    <property type="match status" value="5"/>
</dbReference>
<dbReference type="SMART" id="SM00873">
    <property type="entry name" value="B3_4"/>
    <property type="match status" value="1"/>
</dbReference>
<dbReference type="EnsemblMetazoa" id="HelroT165911">
    <property type="protein sequence ID" value="HelroP165911"/>
    <property type="gene ID" value="HelroG165911"/>
</dbReference>
<dbReference type="GO" id="GO:0004826">
    <property type="term" value="F:phenylalanine-tRNA ligase activity"/>
    <property type="evidence" value="ECO:0007669"/>
    <property type="project" value="InterPro"/>
</dbReference>
<evidence type="ECO:0000313" key="6">
    <source>
        <dbReference type="EnsemblMetazoa" id="HelroP165911"/>
    </source>
</evidence>
<dbReference type="InParanoid" id="T1EXF9"/>
<reference evidence="6" key="3">
    <citation type="submission" date="2015-06" db="UniProtKB">
        <authorList>
            <consortium name="EnsemblMetazoa"/>
        </authorList>
    </citation>
    <scope>IDENTIFICATION</scope>
</reference>